<gene>
    <name evidence="3" type="ORF">GH714_022864</name>
</gene>
<comment type="caution">
    <text evidence="3">The sequence shown here is derived from an EMBL/GenBank/DDBJ whole genome shotgun (WGS) entry which is preliminary data.</text>
</comment>
<dbReference type="Proteomes" id="UP000467840">
    <property type="component" value="Chromosome 4"/>
</dbReference>
<dbReference type="EMBL" id="JAAGAX010000010">
    <property type="protein sequence ID" value="KAF2301334.1"/>
    <property type="molecule type" value="Genomic_DNA"/>
</dbReference>
<proteinExistence type="predicted"/>
<accession>A0A6A6LJZ7</accession>
<evidence type="ECO:0000313" key="4">
    <source>
        <dbReference type="Proteomes" id="UP000467840"/>
    </source>
</evidence>
<feature type="region of interest" description="Disordered" evidence="2">
    <location>
        <begin position="1"/>
        <end position="56"/>
    </location>
</feature>
<name>A0A6A6LJZ7_HEVBR</name>
<keyword evidence="1" id="KW-0175">Coiled coil</keyword>
<dbReference type="AlphaFoldDB" id="A0A6A6LJZ7"/>
<evidence type="ECO:0000313" key="3">
    <source>
        <dbReference type="EMBL" id="KAF2301334.1"/>
    </source>
</evidence>
<evidence type="ECO:0000256" key="1">
    <source>
        <dbReference type="SAM" id="Coils"/>
    </source>
</evidence>
<feature type="compositionally biased region" description="Low complexity" evidence="2">
    <location>
        <begin position="34"/>
        <end position="49"/>
    </location>
</feature>
<reference evidence="3 4" key="1">
    <citation type="journal article" date="2020" name="Mol. Plant">
        <title>The Chromosome-Based Rubber Tree Genome Provides New Insights into Spurge Genome Evolution and Rubber Biosynthesis.</title>
        <authorList>
            <person name="Liu J."/>
            <person name="Shi C."/>
            <person name="Shi C.C."/>
            <person name="Li W."/>
            <person name="Zhang Q.J."/>
            <person name="Zhang Y."/>
            <person name="Li K."/>
            <person name="Lu H.F."/>
            <person name="Shi C."/>
            <person name="Zhu S.T."/>
            <person name="Xiao Z.Y."/>
            <person name="Nan H."/>
            <person name="Yue Y."/>
            <person name="Zhu X.G."/>
            <person name="Wu Y."/>
            <person name="Hong X.N."/>
            <person name="Fan G.Y."/>
            <person name="Tong Y."/>
            <person name="Zhang D."/>
            <person name="Mao C.L."/>
            <person name="Liu Y.L."/>
            <person name="Hao S.J."/>
            <person name="Liu W.Q."/>
            <person name="Lv M.Q."/>
            <person name="Zhang H.B."/>
            <person name="Liu Y."/>
            <person name="Hu-Tang G.R."/>
            <person name="Wang J.P."/>
            <person name="Wang J.H."/>
            <person name="Sun Y.H."/>
            <person name="Ni S.B."/>
            <person name="Chen W.B."/>
            <person name="Zhang X.C."/>
            <person name="Jiao Y.N."/>
            <person name="Eichler E.E."/>
            <person name="Li G.H."/>
            <person name="Liu X."/>
            <person name="Gao L.Z."/>
        </authorList>
    </citation>
    <scope>NUCLEOTIDE SEQUENCE [LARGE SCALE GENOMIC DNA]</scope>
    <source>
        <strain evidence="4">cv. GT1</strain>
        <tissue evidence="3">Leaf</tissue>
    </source>
</reference>
<evidence type="ECO:0000256" key="2">
    <source>
        <dbReference type="SAM" id="MobiDB-lite"/>
    </source>
</evidence>
<organism evidence="3 4">
    <name type="scientific">Hevea brasiliensis</name>
    <name type="common">Para rubber tree</name>
    <name type="synonym">Siphonia brasiliensis</name>
    <dbReference type="NCBI Taxonomy" id="3981"/>
    <lineage>
        <taxon>Eukaryota</taxon>
        <taxon>Viridiplantae</taxon>
        <taxon>Streptophyta</taxon>
        <taxon>Embryophyta</taxon>
        <taxon>Tracheophyta</taxon>
        <taxon>Spermatophyta</taxon>
        <taxon>Magnoliopsida</taxon>
        <taxon>eudicotyledons</taxon>
        <taxon>Gunneridae</taxon>
        <taxon>Pentapetalae</taxon>
        <taxon>rosids</taxon>
        <taxon>fabids</taxon>
        <taxon>Malpighiales</taxon>
        <taxon>Euphorbiaceae</taxon>
        <taxon>Crotonoideae</taxon>
        <taxon>Micrandreae</taxon>
        <taxon>Hevea</taxon>
    </lineage>
</organism>
<sequence length="185" mass="20056">MVLEMKKKKSAVEEGEGEPSVKRAPTDQPMLDYLARPATTRTTLSTSRADPNPLPSAQEVKLQLGSGSTKLSMKIKSLLLCLKVESIATDQIAKEKVRQLNAGLIEAQRENVTLKAELASVDAKLKSSEGLLAHLQKDLDDAKASHSAEIGKRNWQAVWILAQADAPRTSHHEDLGGLKIVCGLL</sequence>
<protein>
    <submittedName>
        <fullName evidence="3">Uncharacterized protein</fullName>
    </submittedName>
</protein>
<keyword evidence="4" id="KW-1185">Reference proteome</keyword>
<feature type="coiled-coil region" evidence="1">
    <location>
        <begin position="97"/>
        <end position="145"/>
    </location>
</feature>